<evidence type="ECO:0000313" key="10">
    <source>
        <dbReference type="Proteomes" id="UP001623660"/>
    </source>
</evidence>
<dbReference type="Gene3D" id="1.20.1250.20">
    <property type="entry name" value="MFS general substrate transporter like domains"/>
    <property type="match status" value="1"/>
</dbReference>
<evidence type="ECO:0000256" key="7">
    <source>
        <dbReference type="SAM" id="Phobius"/>
    </source>
</evidence>
<dbReference type="InterPro" id="IPR050171">
    <property type="entry name" value="MFS_Transporters"/>
</dbReference>
<name>A0ABW8SK14_9CLOT</name>
<feature type="transmembrane region" description="Helical" evidence="7">
    <location>
        <begin position="117"/>
        <end position="134"/>
    </location>
</feature>
<keyword evidence="10" id="KW-1185">Reference proteome</keyword>
<feature type="transmembrane region" description="Helical" evidence="7">
    <location>
        <begin position="174"/>
        <end position="195"/>
    </location>
</feature>
<dbReference type="InterPro" id="IPR020846">
    <property type="entry name" value="MFS_dom"/>
</dbReference>
<accession>A0ABW8SK14</accession>
<gene>
    <name evidence="9" type="ORF">ACJDU8_10740</name>
</gene>
<reference evidence="9 10" key="1">
    <citation type="submission" date="2024-11" db="EMBL/GenBank/DDBJ databases">
        <authorList>
            <person name="Heng Y.C."/>
            <person name="Lim A.C.H."/>
            <person name="Lee J.K.Y."/>
            <person name="Kittelmann S."/>
        </authorList>
    </citation>
    <scope>NUCLEOTIDE SEQUENCE [LARGE SCALE GENOMIC DNA]</scope>
    <source>
        <strain evidence="9 10">WILCCON 0269</strain>
    </source>
</reference>
<dbReference type="Pfam" id="PF07690">
    <property type="entry name" value="MFS_1"/>
    <property type="match status" value="1"/>
</dbReference>
<keyword evidence="4 7" id="KW-0812">Transmembrane</keyword>
<evidence type="ECO:0000256" key="1">
    <source>
        <dbReference type="ARBA" id="ARBA00004651"/>
    </source>
</evidence>
<comment type="subcellular location">
    <subcellularLocation>
        <location evidence="1">Cell membrane</location>
        <topology evidence="1">Multi-pass membrane protein</topology>
    </subcellularLocation>
</comment>
<sequence length="407" mass="42704">MDLNDDSKLTTMMNENRRKVGFIGATCSLAMVYAASSAPIPFYNTYRQTIGLTNGNLSMTAVAYFVGTVIALLMFARLSNYLGRRPVVLATLGLAAIGCLIFFFIHNTLMFLSGRFIQGLACGLASSTITAYVVDNAPASPVWIGAAVTSGSPMIGLAAGAFGSGALKQYGSGSLSLIFGILIIVLIGCAVLISVSPETITRTKGAVASIVPQIRVPKKIRYLLPAASCTFIGTWAIGGFYQAFSSSMAAEQLRTKNTLVAAAVFACMMAPSAIGGSLAGRLKPHAAQKIGMSAFFLCVVAILVSLKVGIVIPFLIASVFAGVAWGTAFTGSMRKLLDNTNQEDRAGVLSAIYLISYSGAAVPNLIVGRLSNIFNLFEIAVGYSLLVAVACIITLFTASQNNRQSVF</sequence>
<evidence type="ECO:0000256" key="4">
    <source>
        <dbReference type="ARBA" id="ARBA00022692"/>
    </source>
</evidence>
<feature type="transmembrane region" description="Helical" evidence="7">
    <location>
        <begin position="259"/>
        <end position="282"/>
    </location>
</feature>
<feature type="transmembrane region" description="Helical" evidence="7">
    <location>
        <begin position="55"/>
        <end position="75"/>
    </location>
</feature>
<dbReference type="PANTHER" id="PTHR23517:SF13">
    <property type="entry name" value="MAJOR FACILITATOR SUPERFAMILY MFS_1"/>
    <property type="match status" value="1"/>
</dbReference>
<dbReference type="RefSeq" id="WP_406792153.1">
    <property type="nucleotide sequence ID" value="NZ_JBJHZX010000014.1"/>
</dbReference>
<dbReference type="PANTHER" id="PTHR23517">
    <property type="entry name" value="RESISTANCE PROTEIN MDTM, PUTATIVE-RELATED-RELATED"/>
    <property type="match status" value="1"/>
</dbReference>
<evidence type="ECO:0000256" key="3">
    <source>
        <dbReference type="ARBA" id="ARBA00022475"/>
    </source>
</evidence>
<dbReference type="InterPro" id="IPR011701">
    <property type="entry name" value="MFS"/>
</dbReference>
<evidence type="ECO:0000256" key="2">
    <source>
        <dbReference type="ARBA" id="ARBA00022448"/>
    </source>
</evidence>
<feature type="transmembrane region" description="Helical" evidence="7">
    <location>
        <begin position="294"/>
        <end position="326"/>
    </location>
</feature>
<feature type="transmembrane region" description="Helical" evidence="7">
    <location>
        <begin position="87"/>
        <end position="105"/>
    </location>
</feature>
<dbReference type="Proteomes" id="UP001623660">
    <property type="component" value="Unassembled WGS sequence"/>
</dbReference>
<dbReference type="SUPFAM" id="SSF103473">
    <property type="entry name" value="MFS general substrate transporter"/>
    <property type="match status" value="1"/>
</dbReference>
<dbReference type="PROSITE" id="PS50850">
    <property type="entry name" value="MFS"/>
    <property type="match status" value="1"/>
</dbReference>
<feature type="transmembrane region" description="Helical" evidence="7">
    <location>
        <begin position="222"/>
        <end position="244"/>
    </location>
</feature>
<evidence type="ECO:0000313" key="9">
    <source>
        <dbReference type="EMBL" id="MFL0196037.1"/>
    </source>
</evidence>
<keyword evidence="5 7" id="KW-1133">Transmembrane helix</keyword>
<feature type="domain" description="Major facilitator superfamily (MFS) profile" evidence="8">
    <location>
        <begin position="20"/>
        <end position="402"/>
    </location>
</feature>
<feature type="transmembrane region" description="Helical" evidence="7">
    <location>
        <begin position="346"/>
        <end position="367"/>
    </location>
</feature>
<feature type="transmembrane region" description="Helical" evidence="7">
    <location>
        <begin position="379"/>
        <end position="398"/>
    </location>
</feature>
<feature type="transmembrane region" description="Helical" evidence="7">
    <location>
        <begin position="141"/>
        <end position="162"/>
    </location>
</feature>
<keyword evidence="2" id="KW-0813">Transport</keyword>
<feature type="transmembrane region" description="Helical" evidence="7">
    <location>
        <begin position="20"/>
        <end position="43"/>
    </location>
</feature>
<evidence type="ECO:0000256" key="5">
    <source>
        <dbReference type="ARBA" id="ARBA00022989"/>
    </source>
</evidence>
<dbReference type="InterPro" id="IPR036259">
    <property type="entry name" value="MFS_trans_sf"/>
</dbReference>
<proteinExistence type="predicted"/>
<evidence type="ECO:0000256" key="6">
    <source>
        <dbReference type="ARBA" id="ARBA00023136"/>
    </source>
</evidence>
<keyword evidence="6 7" id="KW-0472">Membrane</keyword>
<keyword evidence="3" id="KW-1003">Cell membrane</keyword>
<dbReference type="EMBL" id="JBJHZX010000014">
    <property type="protein sequence ID" value="MFL0196037.1"/>
    <property type="molecule type" value="Genomic_DNA"/>
</dbReference>
<evidence type="ECO:0000259" key="8">
    <source>
        <dbReference type="PROSITE" id="PS50850"/>
    </source>
</evidence>
<organism evidence="9 10">
    <name type="scientific">Candidatus Clostridium eludens</name>
    <dbReference type="NCBI Taxonomy" id="3381663"/>
    <lineage>
        <taxon>Bacteria</taxon>
        <taxon>Bacillati</taxon>
        <taxon>Bacillota</taxon>
        <taxon>Clostridia</taxon>
        <taxon>Eubacteriales</taxon>
        <taxon>Clostridiaceae</taxon>
        <taxon>Clostridium</taxon>
    </lineage>
</organism>
<protein>
    <submittedName>
        <fullName evidence="9">MFS transporter</fullName>
    </submittedName>
</protein>
<comment type="caution">
    <text evidence="9">The sequence shown here is derived from an EMBL/GenBank/DDBJ whole genome shotgun (WGS) entry which is preliminary data.</text>
</comment>